<sequence>MSGLVLKLGPKERVLINGAVVENGERRSRITVLTSKANILRLKDAIHPDEANTPVRRACYLAQLLLSGEVDSQSLWERLFGQVHILSEILGDQHSATLLQQAKDAIGDRNAYTCLKLLRQLLPLEAQLLLRHKQ</sequence>
<gene>
    <name evidence="4" type="primary">flbT</name>
    <name evidence="4" type="ORF">GCM10011363_07660</name>
</gene>
<evidence type="ECO:0000313" key="5">
    <source>
        <dbReference type="Proteomes" id="UP000645462"/>
    </source>
</evidence>
<keyword evidence="5" id="KW-1185">Reference proteome</keyword>
<evidence type="ECO:0000256" key="1">
    <source>
        <dbReference type="ARBA" id="ARBA00022491"/>
    </source>
</evidence>
<dbReference type="EMBL" id="BMFC01000001">
    <property type="protein sequence ID" value="GGB93496.1"/>
    <property type="molecule type" value="Genomic_DNA"/>
</dbReference>
<organism evidence="4 5">
    <name type="scientific">Marivita lacus</name>
    <dbReference type="NCBI Taxonomy" id="1323742"/>
    <lineage>
        <taxon>Bacteria</taxon>
        <taxon>Pseudomonadati</taxon>
        <taxon>Pseudomonadota</taxon>
        <taxon>Alphaproteobacteria</taxon>
        <taxon>Rhodobacterales</taxon>
        <taxon>Roseobacteraceae</taxon>
        <taxon>Marivita</taxon>
    </lineage>
</organism>
<comment type="caution">
    <text evidence="4">The sequence shown here is derived from an EMBL/GenBank/DDBJ whole genome shotgun (WGS) entry which is preliminary data.</text>
</comment>
<dbReference type="InterPro" id="IPR009967">
    <property type="entry name" value="Flagellum_FlbT"/>
</dbReference>
<dbReference type="NCBIfam" id="NF001995">
    <property type="entry name" value="PRK00794.1-1"/>
    <property type="match status" value="1"/>
</dbReference>
<proteinExistence type="predicted"/>
<keyword evidence="4" id="KW-0966">Cell projection</keyword>
<keyword evidence="3" id="KW-0694">RNA-binding</keyword>
<evidence type="ECO:0000313" key="4">
    <source>
        <dbReference type="EMBL" id="GGB93496.1"/>
    </source>
</evidence>
<keyword evidence="4" id="KW-0969">Cilium</keyword>
<accession>A0ABQ1KB85</accession>
<evidence type="ECO:0000256" key="3">
    <source>
        <dbReference type="ARBA" id="ARBA00022884"/>
    </source>
</evidence>
<protein>
    <submittedName>
        <fullName evidence="4">Flagellar biosynthesis repressor FlbT</fullName>
    </submittedName>
</protein>
<keyword evidence="2" id="KW-1005">Bacterial flagellum biogenesis</keyword>
<keyword evidence="4" id="KW-0282">Flagellum</keyword>
<dbReference type="Proteomes" id="UP000645462">
    <property type="component" value="Unassembled WGS sequence"/>
</dbReference>
<name>A0ABQ1KB85_9RHOB</name>
<reference evidence="5" key="1">
    <citation type="journal article" date="2019" name="Int. J. Syst. Evol. Microbiol.">
        <title>The Global Catalogue of Microorganisms (GCM) 10K type strain sequencing project: providing services to taxonomists for standard genome sequencing and annotation.</title>
        <authorList>
            <consortium name="The Broad Institute Genomics Platform"/>
            <consortium name="The Broad Institute Genome Sequencing Center for Infectious Disease"/>
            <person name="Wu L."/>
            <person name="Ma J."/>
        </authorList>
    </citation>
    <scope>NUCLEOTIDE SEQUENCE [LARGE SCALE GENOMIC DNA]</scope>
    <source>
        <strain evidence="5">CGMCC 1.12478</strain>
    </source>
</reference>
<dbReference type="RefSeq" id="WP_188480614.1">
    <property type="nucleotide sequence ID" value="NZ_BMFC01000001.1"/>
</dbReference>
<dbReference type="Pfam" id="PF07378">
    <property type="entry name" value="FlbT"/>
    <property type="match status" value="1"/>
</dbReference>
<keyword evidence="1" id="KW-0678">Repressor</keyword>
<evidence type="ECO:0000256" key="2">
    <source>
        <dbReference type="ARBA" id="ARBA00022795"/>
    </source>
</evidence>